<evidence type="ECO:0000256" key="2">
    <source>
        <dbReference type="SAM" id="SignalP"/>
    </source>
</evidence>
<accession>A0ABY1BHA4</accession>
<comment type="caution">
    <text evidence="3">The sequence shown here is derived from an EMBL/GenBank/DDBJ whole genome shotgun (WGS) entry which is preliminary data.</text>
</comment>
<feature type="chain" id="PRO_5046681384" description="Tetratricopeptide repeat-containing protein" evidence="2">
    <location>
        <begin position="24"/>
        <end position="130"/>
    </location>
</feature>
<proteinExistence type="predicted"/>
<name>A0ABY1BHA4_9PSED</name>
<evidence type="ECO:0000313" key="4">
    <source>
        <dbReference type="Proteomes" id="UP000198512"/>
    </source>
</evidence>
<reference evidence="3 4" key="1">
    <citation type="submission" date="2016-10" db="EMBL/GenBank/DDBJ databases">
        <authorList>
            <person name="Varghese N."/>
            <person name="Submissions S."/>
        </authorList>
    </citation>
    <scope>NUCLEOTIDE SEQUENCE [LARGE SCALE GENOMIC DNA]</scope>
    <source>
        <strain evidence="3 4">CIP 109853</strain>
    </source>
</reference>
<keyword evidence="2" id="KW-0732">Signal</keyword>
<evidence type="ECO:0000256" key="1">
    <source>
        <dbReference type="SAM" id="MobiDB-lite"/>
    </source>
</evidence>
<feature type="region of interest" description="Disordered" evidence="1">
    <location>
        <begin position="111"/>
        <end position="130"/>
    </location>
</feature>
<gene>
    <name evidence="3" type="ORF">SAMN05216600_11118</name>
</gene>
<protein>
    <recommendedName>
        <fullName evidence="5">Tetratricopeptide repeat-containing protein</fullName>
    </recommendedName>
</protein>
<dbReference type="RefSeq" id="WP_069521076.1">
    <property type="nucleotide sequence ID" value="NZ_FOFP01000011.1"/>
</dbReference>
<sequence length="130" mass="13785">MMPSASRCLAIAMLLALAGCQQAAVVPAPVVDPLAPAYQQLEQHLSSGHLEQAHAQFDTLKAQAPADSRLEPYQRLLAEAYLQQSQTALQRGDLDAATQALIRARSLLPQAPALGTKLPGPPPSARDAEQ</sequence>
<evidence type="ECO:0008006" key="5">
    <source>
        <dbReference type="Google" id="ProtNLM"/>
    </source>
</evidence>
<organism evidence="3 4">
    <name type="scientific">Pseudomonas cuatrocienegasensis</name>
    <dbReference type="NCBI Taxonomy" id="543360"/>
    <lineage>
        <taxon>Bacteria</taxon>
        <taxon>Pseudomonadati</taxon>
        <taxon>Pseudomonadota</taxon>
        <taxon>Gammaproteobacteria</taxon>
        <taxon>Pseudomonadales</taxon>
        <taxon>Pseudomonadaceae</taxon>
        <taxon>Pseudomonas</taxon>
    </lineage>
</organism>
<dbReference type="Proteomes" id="UP000198512">
    <property type="component" value="Unassembled WGS sequence"/>
</dbReference>
<dbReference type="PROSITE" id="PS51257">
    <property type="entry name" value="PROKAR_LIPOPROTEIN"/>
    <property type="match status" value="1"/>
</dbReference>
<keyword evidence="4" id="KW-1185">Reference proteome</keyword>
<evidence type="ECO:0000313" key="3">
    <source>
        <dbReference type="EMBL" id="SEQ87181.1"/>
    </source>
</evidence>
<feature type="signal peptide" evidence="2">
    <location>
        <begin position="1"/>
        <end position="23"/>
    </location>
</feature>
<dbReference type="EMBL" id="FOFP01000011">
    <property type="protein sequence ID" value="SEQ87181.1"/>
    <property type="molecule type" value="Genomic_DNA"/>
</dbReference>